<keyword evidence="3" id="KW-1185">Reference proteome</keyword>
<feature type="region of interest" description="Disordered" evidence="1">
    <location>
        <begin position="1"/>
        <end position="47"/>
    </location>
</feature>
<dbReference type="EMBL" id="KV417693">
    <property type="protein sequence ID" value="KZP09755.1"/>
    <property type="molecule type" value="Genomic_DNA"/>
</dbReference>
<protein>
    <submittedName>
        <fullName evidence="2">Uncharacterized protein</fullName>
    </submittedName>
</protein>
<name>A0A165YNT2_9AGAM</name>
<dbReference type="AlphaFoldDB" id="A0A165YNT2"/>
<evidence type="ECO:0000313" key="2">
    <source>
        <dbReference type="EMBL" id="KZP09755.1"/>
    </source>
</evidence>
<sequence length="129" mass="14285">MPHHSPTYRFQPPCTHAAPTHSYPDPLLAPTRSQPRRAPSPPLCRQPILIFATPGPMRIRKPASRMCAPQPHAGPMSPLMQTHPHVQEAPTRGLSRHGPMQDPRAHAPSTPAYAHRIHSHRHVCARTAS</sequence>
<feature type="region of interest" description="Disordered" evidence="1">
    <location>
        <begin position="60"/>
        <end position="111"/>
    </location>
</feature>
<reference evidence="2 3" key="1">
    <citation type="journal article" date="2016" name="Mol. Biol. Evol.">
        <title>Comparative Genomics of Early-Diverging Mushroom-Forming Fungi Provides Insights into the Origins of Lignocellulose Decay Capabilities.</title>
        <authorList>
            <person name="Nagy L.G."/>
            <person name="Riley R."/>
            <person name="Tritt A."/>
            <person name="Adam C."/>
            <person name="Daum C."/>
            <person name="Floudas D."/>
            <person name="Sun H."/>
            <person name="Yadav J.S."/>
            <person name="Pangilinan J."/>
            <person name="Larsson K.H."/>
            <person name="Matsuura K."/>
            <person name="Barry K."/>
            <person name="Labutti K."/>
            <person name="Kuo R."/>
            <person name="Ohm R.A."/>
            <person name="Bhattacharya S.S."/>
            <person name="Shirouzu T."/>
            <person name="Yoshinaga Y."/>
            <person name="Martin F.M."/>
            <person name="Grigoriev I.V."/>
            <person name="Hibbett D.S."/>
        </authorList>
    </citation>
    <scope>NUCLEOTIDE SEQUENCE [LARGE SCALE GENOMIC DNA]</scope>
    <source>
        <strain evidence="2 3">CBS 109695</strain>
    </source>
</reference>
<gene>
    <name evidence="2" type="ORF">FIBSPDRAFT_873330</name>
</gene>
<accession>A0A165YNT2</accession>
<proteinExistence type="predicted"/>
<evidence type="ECO:0000313" key="3">
    <source>
        <dbReference type="Proteomes" id="UP000076532"/>
    </source>
</evidence>
<dbReference type="Proteomes" id="UP000076532">
    <property type="component" value="Unassembled WGS sequence"/>
</dbReference>
<organism evidence="2 3">
    <name type="scientific">Athelia psychrophila</name>
    <dbReference type="NCBI Taxonomy" id="1759441"/>
    <lineage>
        <taxon>Eukaryota</taxon>
        <taxon>Fungi</taxon>
        <taxon>Dikarya</taxon>
        <taxon>Basidiomycota</taxon>
        <taxon>Agaricomycotina</taxon>
        <taxon>Agaricomycetes</taxon>
        <taxon>Agaricomycetidae</taxon>
        <taxon>Atheliales</taxon>
        <taxon>Atheliaceae</taxon>
        <taxon>Athelia</taxon>
    </lineage>
</organism>
<evidence type="ECO:0000256" key="1">
    <source>
        <dbReference type="SAM" id="MobiDB-lite"/>
    </source>
</evidence>
<feature type="non-terminal residue" evidence="2">
    <location>
        <position position="129"/>
    </location>
</feature>